<evidence type="ECO:0000256" key="3">
    <source>
        <dbReference type="SAM" id="MobiDB-lite"/>
    </source>
</evidence>
<dbReference type="GO" id="GO:0003723">
    <property type="term" value="F:RNA binding"/>
    <property type="evidence" value="ECO:0007669"/>
    <property type="project" value="UniProtKB-KW"/>
</dbReference>
<comment type="caution">
    <text evidence="4">The sequence shown here is derived from an EMBL/GenBank/DDBJ whole genome shotgun (WGS) entry which is preliminary data.</text>
</comment>
<keyword evidence="1" id="KW-0963">Cytoplasm</keyword>
<feature type="region of interest" description="Disordered" evidence="3">
    <location>
        <begin position="84"/>
        <end position="113"/>
    </location>
</feature>
<dbReference type="PANTHER" id="PTHR34654:SF1">
    <property type="entry name" value="RNA-BINDING PROTEIN KHPA"/>
    <property type="match status" value="1"/>
</dbReference>
<dbReference type="Proteomes" id="UP000321577">
    <property type="component" value="Unassembled WGS sequence"/>
</dbReference>
<dbReference type="OrthoDB" id="9812389at2"/>
<dbReference type="InterPro" id="IPR020627">
    <property type="entry name" value="KhpA"/>
</dbReference>
<proteinExistence type="predicted"/>
<reference evidence="4 5" key="1">
    <citation type="submission" date="2019-07" db="EMBL/GenBank/DDBJ databases">
        <title>Whole genome shotgun sequence of Brevifollis gellanilyticus NBRC 108608.</title>
        <authorList>
            <person name="Hosoyama A."/>
            <person name="Uohara A."/>
            <person name="Ohji S."/>
            <person name="Ichikawa N."/>
        </authorList>
    </citation>
    <scope>NUCLEOTIDE SEQUENCE [LARGE SCALE GENOMIC DNA]</scope>
    <source>
        <strain evidence="4 5">NBRC 108608</strain>
    </source>
</reference>
<name>A0A512MAQ9_9BACT</name>
<evidence type="ECO:0000313" key="5">
    <source>
        <dbReference type="Proteomes" id="UP000321577"/>
    </source>
</evidence>
<protein>
    <submittedName>
        <fullName evidence="4">Uncharacterized protein</fullName>
    </submittedName>
</protein>
<dbReference type="CDD" id="cd22533">
    <property type="entry name" value="KH-II_YlqC-like"/>
    <property type="match status" value="1"/>
</dbReference>
<sequence length="113" mass="12201">MDAPEALREFLAYIVANLIDHPQQATIAVGRNSAGSIVYRIQLAQQDVRHVIGKNGLTVSSIRSLLNTAAEKHGLKVSLRVGAARDLENEETPEQEQAREAELASDAENTPAA</sequence>
<dbReference type="RefSeq" id="WP_146851389.1">
    <property type="nucleotide sequence ID" value="NZ_BKAG01000021.1"/>
</dbReference>
<evidence type="ECO:0000256" key="2">
    <source>
        <dbReference type="ARBA" id="ARBA00022884"/>
    </source>
</evidence>
<dbReference type="AlphaFoldDB" id="A0A512MAQ9"/>
<dbReference type="Pfam" id="PF13083">
    <property type="entry name" value="KH_KhpA-B"/>
    <property type="match status" value="1"/>
</dbReference>
<dbReference type="SUPFAM" id="SSF54814">
    <property type="entry name" value="Prokaryotic type KH domain (KH-domain type II)"/>
    <property type="match status" value="1"/>
</dbReference>
<gene>
    <name evidence="4" type="ORF">BGE01nite_31130</name>
</gene>
<evidence type="ECO:0000256" key="1">
    <source>
        <dbReference type="ARBA" id="ARBA00022490"/>
    </source>
</evidence>
<dbReference type="PANTHER" id="PTHR34654">
    <property type="entry name" value="UPF0109 PROTEIN SCO5592"/>
    <property type="match status" value="1"/>
</dbReference>
<accession>A0A512MAQ9</accession>
<keyword evidence="2" id="KW-0694">RNA-binding</keyword>
<organism evidence="4 5">
    <name type="scientific">Brevifollis gellanilyticus</name>
    <dbReference type="NCBI Taxonomy" id="748831"/>
    <lineage>
        <taxon>Bacteria</taxon>
        <taxon>Pseudomonadati</taxon>
        <taxon>Verrucomicrobiota</taxon>
        <taxon>Verrucomicrobiia</taxon>
        <taxon>Verrucomicrobiales</taxon>
        <taxon>Verrucomicrobiaceae</taxon>
    </lineage>
</organism>
<evidence type="ECO:0000313" key="4">
    <source>
        <dbReference type="EMBL" id="GEP43822.1"/>
    </source>
</evidence>
<keyword evidence="5" id="KW-1185">Reference proteome</keyword>
<dbReference type="EMBL" id="BKAG01000021">
    <property type="protein sequence ID" value="GEP43822.1"/>
    <property type="molecule type" value="Genomic_DNA"/>
</dbReference>
<dbReference type="InterPro" id="IPR009019">
    <property type="entry name" value="KH_sf_prok-type"/>
</dbReference>